<dbReference type="SMART" id="SM00060">
    <property type="entry name" value="FN3"/>
    <property type="match status" value="2"/>
</dbReference>
<dbReference type="PANTHER" id="PTHR46708:SF2">
    <property type="entry name" value="FIBRONECTIN TYPE-III DOMAIN-CONTAINING PROTEIN"/>
    <property type="match status" value="1"/>
</dbReference>
<reference evidence="5" key="1">
    <citation type="submission" date="2017-02" db="UniProtKB">
        <authorList>
            <consortium name="WormBaseParasite"/>
        </authorList>
    </citation>
    <scope>IDENTIFICATION</scope>
</reference>
<dbReference type="Proteomes" id="UP000271162">
    <property type="component" value="Unassembled WGS sequence"/>
</dbReference>
<dbReference type="InterPro" id="IPR013783">
    <property type="entry name" value="Ig-like_fold"/>
</dbReference>
<evidence type="ECO:0000313" key="3">
    <source>
        <dbReference type="EMBL" id="VDL80272.1"/>
    </source>
</evidence>
<dbReference type="InterPro" id="IPR036116">
    <property type="entry name" value="FN3_sf"/>
</dbReference>
<dbReference type="AlphaFoldDB" id="A0A0N4YIE1"/>
<protein>
    <submittedName>
        <fullName evidence="5">Fibronectin type-III domain-containing protein</fullName>
    </submittedName>
</protein>
<evidence type="ECO:0000259" key="2">
    <source>
        <dbReference type="PROSITE" id="PS50853"/>
    </source>
</evidence>
<name>A0A0N4YIE1_NIPBR</name>
<organism evidence="5">
    <name type="scientific">Nippostrongylus brasiliensis</name>
    <name type="common">Rat hookworm</name>
    <dbReference type="NCBI Taxonomy" id="27835"/>
    <lineage>
        <taxon>Eukaryota</taxon>
        <taxon>Metazoa</taxon>
        <taxon>Ecdysozoa</taxon>
        <taxon>Nematoda</taxon>
        <taxon>Chromadorea</taxon>
        <taxon>Rhabditida</taxon>
        <taxon>Rhabditina</taxon>
        <taxon>Rhabditomorpha</taxon>
        <taxon>Strongyloidea</taxon>
        <taxon>Heligmosomidae</taxon>
        <taxon>Nippostrongylus</taxon>
    </lineage>
</organism>
<reference evidence="3 4" key="2">
    <citation type="submission" date="2018-11" db="EMBL/GenBank/DDBJ databases">
        <authorList>
            <consortium name="Pathogen Informatics"/>
        </authorList>
    </citation>
    <scope>NUCLEOTIDE SEQUENCE [LARGE SCALE GENOMIC DNA]</scope>
</reference>
<dbReference type="Pfam" id="PF00041">
    <property type="entry name" value="fn3"/>
    <property type="match status" value="1"/>
</dbReference>
<accession>A0A0N4YIE1</accession>
<dbReference type="CDD" id="cd00063">
    <property type="entry name" value="FN3"/>
    <property type="match status" value="2"/>
</dbReference>
<evidence type="ECO:0000313" key="5">
    <source>
        <dbReference type="WBParaSite" id="NBR_0001667601-mRNA-1"/>
    </source>
</evidence>
<feature type="domain" description="Fibronectin type-III" evidence="2">
    <location>
        <begin position="51"/>
        <end position="141"/>
    </location>
</feature>
<evidence type="ECO:0000313" key="4">
    <source>
        <dbReference type="Proteomes" id="UP000271162"/>
    </source>
</evidence>
<sequence>MVEIAVSTVEPIVISDLEPAQRYRIAIRNQSVELGLKSSAVELTQITAPIISSTVFPGKISSTSININFGESDVEQGRFDYYELVFAGNNKNITKRIDINQEKSLTFTNLIPGKTYVFALSTVYKGQRSRTVTESVTTYPLKVNALYPVIGREYVVLYWDIENFADSNCRFRLSYNAERVSTVTVDLRDVSRHRFSGLLPDVFYTFTITVVMGAGNSTAESESEMVTVYVPKGRLTPSLKRQGSRELIVKFENDENVGVQGVVVL</sequence>
<dbReference type="InterPro" id="IPR003961">
    <property type="entry name" value="FN3_dom"/>
</dbReference>
<dbReference type="Gene3D" id="2.60.40.10">
    <property type="entry name" value="Immunoglobulins"/>
    <property type="match status" value="1"/>
</dbReference>
<dbReference type="PROSITE" id="PS50853">
    <property type="entry name" value="FN3"/>
    <property type="match status" value="1"/>
</dbReference>
<keyword evidence="4" id="KW-1185">Reference proteome</keyword>
<proteinExistence type="predicted"/>
<dbReference type="PANTHER" id="PTHR46708">
    <property type="entry name" value="TENASCIN"/>
    <property type="match status" value="1"/>
</dbReference>
<dbReference type="EMBL" id="UYSL01022335">
    <property type="protein sequence ID" value="VDL80272.1"/>
    <property type="molecule type" value="Genomic_DNA"/>
</dbReference>
<dbReference type="STRING" id="27835.A0A0N4YIE1"/>
<dbReference type="WBParaSite" id="NBR_0001667601-mRNA-1">
    <property type="protein sequence ID" value="NBR_0001667601-mRNA-1"/>
    <property type="gene ID" value="NBR_0001667601"/>
</dbReference>
<dbReference type="InterPro" id="IPR050991">
    <property type="entry name" value="ECM_Regulatory_Proteins"/>
</dbReference>
<keyword evidence="1" id="KW-0677">Repeat</keyword>
<dbReference type="SUPFAM" id="SSF49265">
    <property type="entry name" value="Fibronectin type III"/>
    <property type="match status" value="2"/>
</dbReference>
<gene>
    <name evidence="3" type="ORF">NBR_LOCUS16677</name>
</gene>
<evidence type="ECO:0000256" key="1">
    <source>
        <dbReference type="ARBA" id="ARBA00022737"/>
    </source>
</evidence>